<organism evidence="1 2">
    <name type="scientific">Bonamia ostreae</name>
    <dbReference type="NCBI Taxonomy" id="126728"/>
    <lineage>
        <taxon>Eukaryota</taxon>
        <taxon>Sar</taxon>
        <taxon>Rhizaria</taxon>
        <taxon>Endomyxa</taxon>
        <taxon>Ascetosporea</taxon>
        <taxon>Haplosporida</taxon>
        <taxon>Bonamia</taxon>
    </lineage>
</organism>
<evidence type="ECO:0000313" key="1">
    <source>
        <dbReference type="EMBL" id="MES1920725.1"/>
    </source>
</evidence>
<keyword evidence="2" id="KW-1185">Reference proteome</keyword>
<dbReference type="EMBL" id="JBDODL010000825">
    <property type="protein sequence ID" value="MES1920725.1"/>
    <property type="molecule type" value="Genomic_DNA"/>
</dbReference>
<sequence>MVLEVKKAYNKLKKGKNQYKFRSFSDRVKLVNVSILGTKTSQKLEPNETHFISAVRHFSDSEPSTIFSSLKRRLLPLSRSLPLLLLNQKEITFILCDGLLSADTTYCYKPTFSLIAALAQDLKSDFAYVDKALETLIRTADPGRPELLELVFTTICFLFKFLEEKFVRDFAADFRANFFVLLSSPKLHIRKFAAESCAYLMRKTPVAEFRKLLNILFDFDKLNIGAKSTKKFDFYVDGLSSLLFYFVKSPYGDFHSNIRIVVKTIFSNFAKSGDNIIFSIEAIKSFLFKNISPNIE</sequence>
<dbReference type="PANTHER" id="PTHR17695:SF11">
    <property type="entry name" value="SMALL SUBUNIT PROCESSOME COMPONENT 20 HOMOLOG"/>
    <property type="match status" value="1"/>
</dbReference>
<dbReference type="InterPro" id="IPR052575">
    <property type="entry name" value="SSU_processome_comp_20"/>
</dbReference>
<comment type="caution">
    <text evidence="1">The sequence shown here is derived from an EMBL/GenBank/DDBJ whole genome shotgun (WGS) entry which is preliminary data.</text>
</comment>
<accession>A0ABV2AM41</accession>
<dbReference type="SUPFAM" id="SSF48371">
    <property type="entry name" value="ARM repeat"/>
    <property type="match status" value="1"/>
</dbReference>
<feature type="non-terminal residue" evidence="1">
    <location>
        <position position="296"/>
    </location>
</feature>
<protein>
    <submittedName>
        <fullName evidence="1">Uncharacterized protein</fullName>
    </submittedName>
</protein>
<evidence type="ECO:0000313" key="2">
    <source>
        <dbReference type="Proteomes" id="UP001439008"/>
    </source>
</evidence>
<dbReference type="Proteomes" id="UP001439008">
    <property type="component" value="Unassembled WGS sequence"/>
</dbReference>
<dbReference type="PANTHER" id="PTHR17695">
    <property type="entry name" value="SMALL SUBUNIT PROCESSOME COMPONENT 20 HOMOLOG"/>
    <property type="match status" value="1"/>
</dbReference>
<reference evidence="1 2" key="1">
    <citation type="journal article" date="2024" name="BMC Biol.">
        <title>Comparative genomics of Ascetosporea gives new insight into the evolutionary basis for animal parasitism in Rhizaria.</title>
        <authorList>
            <person name="Hiltunen Thoren M."/>
            <person name="Onut-Brannstrom I."/>
            <person name="Alfjorden A."/>
            <person name="Peckova H."/>
            <person name="Swords F."/>
            <person name="Hooper C."/>
            <person name="Holzer A.S."/>
            <person name="Bass D."/>
            <person name="Burki F."/>
        </authorList>
    </citation>
    <scope>NUCLEOTIDE SEQUENCE [LARGE SCALE GENOMIC DNA]</scope>
    <source>
        <strain evidence="1">20-A016</strain>
    </source>
</reference>
<dbReference type="InterPro" id="IPR016024">
    <property type="entry name" value="ARM-type_fold"/>
</dbReference>
<proteinExistence type="predicted"/>
<gene>
    <name evidence="1" type="ORF">MHBO_002365</name>
</gene>
<name>A0ABV2AM41_9EUKA</name>